<name>A0A7I7Q1J0_9MYCO</name>
<organism evidence="1 2">
    <name type="scientific">Mycobacterium stomatepiae</name>
    <dbReference type="NCBI Taxonomy" id="470076"/>
    <lineage>
        <taxon>Bacteria</taxon>
        <taxon>Bacillati</taxon>
        <taxon>Actinomycetota</taxon>
        <taxon>Actinomycetes</taxon>
        <taxon>Mycobacteriales</taxon>
        <taxon>Mycobacteriaceae</taxon>
        <taxon>Mycobacterium</taxon>
        <taxon>Mycobacterium simiae complex</taxon>
    </lineage>
</organism>
<dbReference type="Pfam" id="PF12787">
    <property type="entry name" value="EcsC"/>
    <property type="match status" value="1"/>
</dbReference>
<protein>
    <recommendedName>
        <fullName evidence="3">EcsC family protein</fullName>
    </recommendedName>
</protein>
<keyword evidence="2" id="KW-1185">Reference proteome</keyword>
<dbReference type="AlphaFoldDB" id="A0A7I7Q1J0"/>
<evidence type="ECO:0000313" key="1">
    <source>
        <dbReference type="EMBL" id="BBY19866.1"/>
    </source>
</evidence>
<evidence type="ECO:0000313" key="2">
    <source>
        <dbReference type="Proteomes" id="UP000467130"/>
    </source>
</evidence>
<dbReference type="PANTHER" id="PTHR41260">
    <property type="entry name" value="PROTEIN ECSC"/>
    <property type="match status" value="1"/>
</dbReference>
<evidence type="ECO:0008006" key="3">
    <source>
        <dbReference type="Google" id="ProtNLM"/>
    </source>
</evidence>
<sequence length="232" mass="24310">MDEVASFTLLHHAYSLSAAAEGAAAGLAINSGEVVATAGSVATGGVSAAPGLGTVVAAMGVDAAALLTACTGVVARDALYYGYDPRDPAEEIFMMQVIGLALATTASAKAAAYQQLTALTERLNENEAWYQLDQQEFDKVAQRFAVEFSQKLMNKRILQLLPVVGVGIGAALNWKTVNAIADAAYWAYRERFLCEKGGETEPIAINVDSADDDLAAIDVVDILKSEGVHPGE</sequence>
<accession>A0A7I7Q1J0</accession>
<gene>
    <name evidence="1" type="ORF">MSTO_00710</name>
</gene>
<reference evidence="1 2" key="1">
    <citation type="journal article" date="2019" name="Emerg. Microbes Infect.">
        <title>Comprehensive subspecies identification of 175 nontuberculous mycobacteria species based on 7547 genomic profiles.</title>
        <authorList>
            <person name="Matsumoto Y."/>
            <person name="Kinjo T."/>
            <person name="Motooka D."/>
            <person name="Nabeya D."/>
            <person name="Jung N."/>
            <person name="Uechi K."/>
            <person name="Horii T."/>
            <person name="Iida T."/>
            <person name="Fujita J."/>
            <person name="Nakamura S."/>
        </authorList>
    </citation>
    <scope>NUCLEOTIDE SEQUENCE [LARGE SCALE GENOMIC DNA]</scope>
    <source>
        <strain evidence="1 2">JCM 17783</strain>
    </source>
</reference>
<dbReference type="PANTHER" id="PTHR41260:SF1">
    <property type="entry name" value="PROTEIN ECSC"/>
    <property type="match status" value="1"/>
</dbReference>
<dbReference type="EMBL" id="AP022587">
    <property type="protein sequence ID" value="BBY19866.1"/>
    <property type="molecule type" value="Genomic_DNA"/>
</dbReference>
<proteinExistence type="predicted"/>
<dbReference type="InterPro" id="IPR024787">
    <property type="entry name" value="EcsC"/>
</dbReference>
<dbReference type="KEGG" id="msto:MSTO_00710"/>
<dbReference type="Proteomes" id="UP000467130">
    <property type="component" value="Chromosome"/>
</dbReference>